<feature type="non-terminal residue" evidence="2">
    <location>
        <position position="1"/>
    </location>
</feature>
<proteinExistence type="predicted"/>
<sequence>YLRQPQRLRLLIRSIPMRAQLLFQLFAATALANKFMPTITLPKFGRAQPARINQPSKKDTYMVNANTTRLVVLKVPHSGSTWFAALLNRFPRSYVKEESITKTTSNNVDPSAIREHVATSLVRPTDKMVASRNGKHAFSPRAKNFDCGGCELALLGLTMCPMRSEPPYDFPRGVPAAIFHQTVKFRTIFWARTNVVKMSFASNGSKNRTKAFVKEKPSCDTFARTLGYKIAQLRSLDALYDERRKVDPALVLKVRYESMQLDEAGTLATVARFLGVDAPRRFLKSSTAVGEKRASDDLRDVVKNYDEIHKWLAPKGVLASPCLLKMLEVRGPQVFAPCPAPALVERTVTSLSPAKTCPGPRGGGTSGDPLSHQRTKRHDGRRAYF</sequence>
<keyword evidence="3" id="KW-1185">Reference proteome</keyword>
<protein>
    <submittedName>
        <fullName evidence="2">Uncharacterized protein</fullName>
    </submittedName>
</protein>
<dbReference type="Gene3D" id="3.40.50.300">
    <property type="entry name" value="P-loop containing nucleotide triphosphate hydrolases"/>
    <property type="match status" value="1"/>
</dbReference>
<name>A0A8J2WYR2_9STRA</name>
<dbReference type="AlphaFoldDB" id="A0A8J2WYR2"/>
<reference evidence="2" key="1">
    <citation type="submission" date="2021-11" db="EMBL/GenBank/DDBJ databases">
        <authorList>
            <consortium name="Genoscope - CEA"/>
            <person name="William W."/>
        </authorList>
    </citation>
    <scope>NUCLEOTIDE SEQUENCE</scope>
</reference>
<gene>
    <name evidence="2" type="ORF">PECAL_3P13340</name>
</gene>
<evidence type="ECO:0000256" key="1">
    <source>
        <dbReference type="SAM" id="MobiDB-lite"/>
    </source>
</evidence>
<dbReference type="Proteomes" id="UP000789595">
    <property type="component" value="Unassembled WGS sequence"/>
</dbReference>
<evidence type="ECO:0000313" key="2">
    <source>
        <dbReference type="EMBL" id="CAH0371395.1"/>
    </source>
</evidence>
<comment type="caution">
    <text evidence="2">The sequence shown here is derived from an EMBL/GenBank/DDBJ whole genome shotgun (WGS) entry which is preliminary data.</text>
</comment>
<dbReference type="InterPro" id="IPR027417">
    <property type="entry name" value="P-loop_NTPase"/>
</dbReference>
<feature type="compositionally biased region" description="Basic residues" evidence="1">
    <location>
        <begin position="373"/>
        <end position="385"/>
    </location>
</feature>
<organism evidence="2 3">
    <name type="scientific">Pelagomonas calceolata</name>
    <dbReference type="NCBI Taxonomy" id="35677"/>
    <lineage>
        <taxon>Eukaryota</taxon>
        <taxon>Sar</taxon>
        <taxon>Stramenopiles</taxon>
        <taxon>Ochrophyta</taxon>
        <taxon>Pelagophyceae</taxon>
        <taxon>Pelagomonadales</taxon>
        <taxon>Pelagomonadaceae</taxon>
        <taxon>Pelagomonas</taxon>
    </lineage>
</organism>
<feature type="region of interest" description="Disordered" evidence="1">
    <location>
        <begin position="351"/>
        <end position="385"/>
    </location>
</feature>
<dbReference type="EMBL" id="CAKKNE010000003">
    <property type="protein sequence ID" value="CAH0371395.1"/>
    <property type="molecule type" value="Genomic_DNA"/>
</dbReference>
<dbReference type="SUPFAM" id="SSF52540">
    <property type="entry name" value="P-loop containing nucleoside triphosphate hydrolases"/>
    <property type="match status" value="1"/>
</dbReference>
<evidence type="ECO:0000313" key="3">
    <source>
        <dbReference type="Proteomes" id="UP000789595"/>
    </source>
</evidence>
<accession>A0A8J2WYR2</accession>